<dbReference type="InterPro" id="IPR030388">
    <property type="entry name" value="G_ERA_dom"/>
</dbReference>
<dbReference type="GO" id="GO:0005829">
    <property type="term" value="C:cytosol"/>
    <property type="evidence" value="ECO:0007669"/>
    <property type="project" value="TreeGrafter"/>
</dbReference>
<keyword evidence="6" id="KW-0690">Ribosome biogenesis</keyword>
<dbReference type="NCBIfam" id="TIGR00231">
    <property type="entry name" value="small_GTP"/>
    <property type="match status" value="1"/>
</dbReference>
<reference evidence="9 10" key="1">
    <citation type="submission" date="2015-08" db="EMBL/GenBank/DDBJ databases">
        <authorList>
            <person name="Babu N.S."/>
            <person name="Beckwith C.J."/>
            <person name="Beseler K.G."/>
            <person name="Brison A."/>
            <person name="Carone J.V."/>
            <person name="Caskin T.P."/>
            <person name="Diamond M."/>
            <person name="Durham M.E."/>
            <person name="Foxe J.M."/>
            <person name="Go M."/>
            <person name="Henderson B.A."/>
            <person name="Jones I.B."/>
            <person name="McGettigan J.A."/>
            <person name="Micheletti S.J."/>
            <person name="Nasrallah M.E."/>
            <person name="Ortiz D."/>
            <person name="Piller C.R."/>
            <person name="Privatt S.R."/>
            <person name="Schneider S.L."/>
            <person name="Sharp S."/>
            <person name="Smith T.C."/>
            <person name="Stanton J.D."/>
            <person name="Ullery H.E."/>
            <person name="Wilson R.J."/>
            <person name="Serrano M.G."/>
            <person name="Buck G."/>
            <person name="Lee V."/>
            <person name="Wang Y."/>
            <person name="Carvalho R."/>
            <person name="Voegtly L."/>
            <person name="Shi R."/>
            <person name="Duckworth R."/>
            <person name="Johnson A."/>
            <person name="Loviza R."/>
            <person name="Walstead R."/>
            <person name="Shah Z."/>
            <person name="Kiflezghi M."/>
            <person name="Wade K."/>
            <person name="Ball S.L."/>
            <person name="Bradley K.W."/>
            <person name="Asai D.J."/>
            <person name="Bowman C.A."/>
            <person name="Russell D.A."/>
            <person name="Pope W.H."/>
            <person name="Jacobs-Sera D."/>
            <person name="Hendrix R.W."/>
            <person name="Hatfull G.F."/>
        </authorList>
    </citation>
    <scope>NUCLEOTIDE SEQUENCE [LARGE SCALE GENOMIC DNA]</scope>
    <source>
        <strain evidence="9 10">DSM 27710</strain>
    </source>
</reference>
<evidence type="ECO:0000256" key="2">
    <source>
        <dbReference type="ARBA" id="ARBA00020484"/>
    </source>
</evidence>
<protein>
    <recommendedName>
        <fullName evidence="2 6">GTPase Era</fullName>
    </recommendedName>
</protein>
<dbReference type="PANTHER" id="PTHR42698:SF1">
    <property type="entry name" value="GTPASE ERA, MITOCHONDRIAL"/>
    <property type="match status" value="1"/>
</dbReference>
<dbReference type="SUPFAM" id="SSF54814">
    <property type="entry name" value="Prokaryotic type KH domain (KH-domain type II)"/>
    <property type="match status" value="1"/>
</dbReference>
<evidence type="ECO:0000256" key="6">
    <source>
        <dbReference type="HAMAP-Rule" id="MF_00367"/>
    </source>
</evidence>
<evidence type="ECO:0000256" key="7">
    <source>
        <dbReference type="PROSITE-ProRule" id="PRU01050"/>
    </source>
</evidence>
<dbReference type="KEGG" id="vin:AKJ08_1343"/>
<keyword evidence="6" id="KW-0699">rRNA-binding</keyword>
<evidence type="ECO:0000256" key="5">
    <source>
        <dbReference type="ARBA" id="ARBA00023134"/>
    </source>
</evidence>
<keyword evidence="3 6" id="KW-0547">Nucleotide-binding</keyword>
<gene>
    <name evidence="6" type="primary">era</name>
    <name evidence="9" type="ORF">AKJ08_1343</name>
</gene>
<dbReference type="InterPro" id="IPR005662">
    <property type="entry name" value="GTPase_Era-like"/>
</dbReference>
<comment type="similarity">
    <text evidence="1 6 7">Belongs to the TRAFAC class TrmE-Era-EngA-EngB-Septin-like GTPase superfamily. Era GTPase family.</text>
</comment>
<proteinExistence type="inferred from homology"/>
<dbReference type="Gene3D" id="3.40.50.300">
    <property type="entry name" value="P-loop containing nucleotide triphosphate hydrolases"/>
    <property type="match status" value="1"/>
</dbReference>
<dbReference type="CDD" id="cd22534">
    <property type="entry name" value="KH-II_Era"/>
    <property type="match status" value="1"/>
</dbReference>
<dbReference type="OrthoDB" id="9805918at2"/>
<keyword evidence="5 6" id="KW-0342">GTP-binding</keyword>
<dbReference type="SUPFAM" id="SSF52540">
    <property type="entry name" value="P-loop containing nucleoside triphosphate hydrolases"/>
    <property type="match status" value="1"/>
</dbReference>
<dbReference type="Proteomes" id="UP000055590">
    <property type="component" value="Chromosome"/>
</dbReference>
<dbReference type="InterPro" id="IPR006073">
    <property type="entry name" value="GTP-bd"/>
</dbReference>
<feature type="region of interest" description="G5" evidence="7">
    <location>
        <begin position="168"/>
        <end position="170"/>
    </location>
</feature>
<comment type="subcellular location">
    <subcellularLocation>
        <location evidence="6">Cytoplasm</location>
    </subcellularLocation>
    <subcellularLocation>
        <location evidence="6">Cell membrane</location>
        <topology evidence="6">Peripheral membrane protein</topology>
    </subcellularLocation>
</comment>
<feature type="region of interest" description="G3" evidence="7">
    <location>
        <begin position="65"/>
        <end position="68"/>
    </location>
</feature>
<evidence type="ECO:0000259" key="8">
    <source>
        <dbReference type="PROSITE" id="PS51713"/>
    </source>
</evidence>
<evidence type="ECO:0000313" key="10">
    <source>
        <dbReference type="Proteomes" id="UP000055590"/>
    </source>
</evidence>
<feature type="region of interest" description="G4" evidence="7">
    <location>
        <begin position="139"/>
        <end position="142"/>
    </location>
</feature>
<dbReference type="GO" id="GO:0043024">
    <property type="term" value="F:ribosomal small subunit binding"/>
    <property type="evidence" value="ECO:0007669"/>
    <property type="project" value="TreeGrafter"/>
</dbReference>
<keyword evidence="6" id="KW-0963">Cytoplasm</keyword>
<dbReference type="HAMAP" id="MF_00367">
    <property type="entry name" value="GTPase_Era"/>
    <property type="match status" value="1"/>
</dbReference>
<evidence type="ECO:0000313" key="9">
    <source>
        <dbReference type="EMBL" id="AKU90956.1"/>
    </source>
</evidence>
<dbReference type="STRING" id="1391653.AKJ08_1343"/>
<dbReference type="AlphaFoldDB" id="A0A0K1PC20"/>
<dbReference type="EMBL" id="CP012332">
    <property type="protein sequence ID" value="AKU90956.1"/>
    <property type="molecule type" value="Genomic_DNA"/>
</dbReference>
<dbReference type="GO" id="GO:0003924">
    <property type="term" value="F:GTPase activity"/>
    <property type="evidence" value="ECO:0007669"/>
    <property type="project" value="UniProtKB-UniRule"/>
</dbReference>
<dbReference type="PRINTS" id="PR00326">
    <property type="entry name" value="GTP1OBG"/>
</dbReference>
<keyword evidence="4 6" id="KW-0694">RNA-binding</keyword>
<feature type="region of interest" description="G1" evidence="7">
    <location>
        <begin position="18"/>
        <end position="25"/>
    </location>
</feature>
<keyword evidence="10" id="KW-1185">Reference proteome</keyword>
<dbReference type="NCBIfam" id="TIGR00436">
    <property type="entry name" value="era"/>
    <property type="match status" value="1"/>
</dbReference>
<dbReference type="NCBIfam" id="NF000908">
    <property type="entry name" value="PRK00089.1"/>
    <property type="match status" value="1"/>
</dbReference>
<sequence length="316" mass="35090">MRKRDDLPHRAGFCAIIGRPNVGKSTLLNRLIGEKLAIVSSKPQTTRNRVLGVLNRPELQVALFDTPGIHRAKGSLNRFMVDQALGILSEVDVVLYLIEPGLMKDSSSPSGFRVEIGEANQFILERLRASGKPAILGINKIDTIPKEMLLPVIQAWQAELPGATIFPLSALKGDGVESLLHTIGEHLPEGPAIFAEDMLTDLAERFIASEYVREQILRTTHQEVPYSTAVVIEDFDESERDGRGLVRIFARIFVERDSQKAILIGSKGEMLKKIGTGSRKEMERLLGCKVFLALQVSVEPRWSERQDALRRLGYGS</sequence>
<comment type="subunit">
    <text evidence="6">Monomer.</text>
</comment>
<feature type="binding site" evidence="6">
    <location>
        <begin position="18"/>
        <end position="25"/>
    </location>
    <ligand>
        <name>GTP</name>
        <dbReference type="ChEBI" id="CHEBI:37565"/>
    </ligand>
</feature>
<accession>A0A0K1PC20</accession>
<dbReference type="RefSeq" id="WP_050727461.1">
    <property type="nucleotide sequence ID" value="NZ_CP012332.1"/>
</dbReference>
<dbReference type="InterPro" id="IPR005225">
    <property type="entry name" value="Small_GTP-bd"/>
</dbReference>
<organism evidence="9 10">
    <name type="scientific">Vulgatibacter incomptus</name>
    <dbReference type="NCBI Taxonomy" id="1391653"/>
    <lineage>
        <taxon>Bacteria</taxon>
        <taxon>Pseudomonadati</taxon>
        <taxon>Myxococcota</taxon>
        <taxon>Myxococcia</taxon>
        <taxon>Myxococcales</taxon>
        <taxon>Cystobacterineae</taxon>
        <taxon>Vulgatibacteraceae</taxon>
        <taxon>Vulgatibacter</taxon>
    </lineage>
</organism>
<dbReference type="GO" id="GO:0070181">
    <property type="term" value="F:small ribosomal subunit rRNA binding"/>
    <property type="evidence" value="ECO:0007669"/>
    <property type="project" value="UniProtKB-UniRule"/>
</dbReference>
<keyword evidence="6" id="KW-0472">Membrane</keyword>
<evidence type="ECO:0000256" key="1">
    <source>
        <dbReference type="ARBA" id="ARBA00007921"/>
    </source>
</evidence>
<comment type="function">
    <text evidence="6">An essential GTPase that binds both GDP and GTP, with rapid nucleotide exchange. Plays a role in 16S rRNA processing and 30S ribosomal subunit biogenesis and possibly also in cell cycle regulation and energy metabolism.</text>
</comment>
<dbReference type="GO" id="GO:0000028">
    <property type="term" value="P:ribosomal small subunit assembly"/>
    <property type="evidence" value="ECO:0007669"/>
    <property type="project" value="TreeGrafter"/>
</dbReference>
<name>A0A0K1PC20_9BACT</name>
<dbReference type="InterPro" id="IPR015946">
    <property type="entry name" value="KH_dom-like_a/b"/>
</dbReference>
<dbReference type="PATRIC" id="fig|1391653.3.peg.1412"/>
<evidence type="ECO:0000256" key="3">
    <source>
        <dbReference type="ARBA" id="ARBA00022741"/>
    </source>
</evidence>
<dbReference type="Gene3D" id="3.30.300.20">
    <property type="match status" value="1"/>
</dbReference>
<keyword evidence="6" id="KW-1003">Cell membrane</keyword>
<dbReference type="CDD" id="cd04163">
    <property type="entry name" value="Era"/>
    <property type="match status" value="1"/>
</dbReference>
<dbReference type="GO" id="GO:0005886">
    <property type="term" value="C:plasma membrane"/>
    <property type="evidence" value="ECO:0007669"/>
    <property type="project" value="UniProtKB-SubCell"/>
</dbReference>
<feature type="binding site" evidence="6">
    <location>
        <begin position="65"/>
        <end position="69"/>
    </location>
    <ligand>
        <name>GTP</name>
        <dbReference type="ChEBI" id="CHEBI:37565"/>
    </ligand>
</feature>
<dbReference type="PANTHER" id="PTHR42698">
    <property type="entry name" value="GTPASE ERA"/>
    <property type="match status" value="1"/>
</dbReference>
<dbReference type="InterPro" id="IPR027417">
    <property type="entry name" value="P-loop_NTPase"/>
</dbReference>
<dbReference type="PROSITE" id="PS51713">
    <property type="entry name" value="G_ERA"/>
    <property type="match status" value="1"/>
</dbReference>
<feature type="binding site" evidence="6">
    <location>
        <begin position="139"/>
        <end position="142"/>
    </location>
    <ligand>
        <name>GTP</name>
        <dbReference type="ChEBI" id="CHEBI:37565"/>
    </ligand>
</feature>
<dbReference type="GO" id="GO:0005525">
    <property type="term" value="F:GTP binding"/>
    <property type="evidence" value="ECO:0007669"/>
    <property type="project" value="UniProtKB-UniRule"/>
</dbReference>
<dbReference type="Pfam" id="PF01926">
    <property type="entry name" value="MMR_HSR1"/>
    <property type="match status" value="1"/>
</dbReference>
<evidence type="ECO:0000256" key="4">
    <source>
        <dbReference type="ARBA" id="ARBA00022884"/>
    </source>
</evidence>
<dbReference type="Pfam" id="PF07650">
    <property type="entry name" value="KH_2"/>
    <property type="match status" value="1"/>
</dbReference>
<feature type="region of interest" description="G2" evidence="7">
    <location>
        <begin position="44"/>
        <end position="48"/>
    </location>
</feature>
<feature type="domain" description="Era-type G" evidence="8">
    <location>
        <begin position="10"/>
        <end position="189"/>
    </location>
</feature>
<dbReference type="InterPro" id="IPR004044">
    <property type="entry name" value="KH_dom_type_2"/>
</dbReference>
<dbReference type="InterPro" id="IPR009019">
    <property type="entry name" value="KH_sf_prok-type"/>
</dbReference>